<protein>
    <submittedName>
        <fullName evidence="1">Uncharacterized protein</fullName>
    </submittedName>
</protein>
<dbReference type="EMBL" id="BARV01007567">
    <property type="protein sequence ID" value="GAI09724.1"/>
    <property type="molecule type" value="Genomic_DNA"/>
</dbReference>
<evidence type="ECO:0000313" key="1">
    <source>
        <dbReference type="EMBL" id="GAI09724.1"/>
    </source>
</evidence>
<gene>
    <name evidence="1" type="ORF">S06H3_15379</name>
</gene>
<name>X1MTJ0_9ZZZZ</name>
<accession>X1MTJ0</accession>
<reference evidence="1" key="1">
    <citation type="journal article" date="2014" name="Front. Microbiol.">
        <title>High frequency of phylogenetically diverse reductive dehalogenase-homologous genes in deep subseafloor sedimentary metagenomes.</title>
        <authorList>
            <person name="Kawai M."/>
            <person name="Futagami T."/>
            <person name="Toyoda A."/>
            <person name="Takaki Y."/>
            <person name="Nishi S."/>
            <person name="Hori S."/>
            <person name="Arai W."/>
            <person name="Tsubouchi T."/>
            <person name="Morono Y."/>
            <person name="Uchiyama I."/>
            <person name="Ito T."/>
            <person name="Fujiyama A."/>
            <person name="Inagaki F."/>
            <person name="Takami H."/>
        </authorList>
    </citation>
    <scope>NUCLEOTIDE SEQUENCE</scope>
    <source>
        <strain evidence="1">Expedition CK06-06</strain>
    </source>
</reference>
<dbReference type="AlphaFoldDB" id="X1MTJ0"/>
<sequence length="104" mass="12003">MDTEDKIKECVKCCACGESLSTSRYINTICLNKKATWRYNTWGNVLIPGSEGRAVAIVCDECIKQKREPEYAVEWDNDLTEVRYHLISDLEDVPEILSDEVFFF</sequence>
<proteinExistence type="predicted"/>
<comment type="caution">
    <text evidence="1">The sequence shown here is derived from an EMBL/GenBank/DDBJ whole genome shotgun (WGS) entry which is preliminary data.</text>
</comment>
<organism evidence="1">
    <name type="scientific">marine sediment metagenome</name>
    <dbReference type="NCBI Taxonomy" id="412755"/>
    <lineage>
        <taxon>unclassified sequences</taxon>
        <taxon>metagenomes</taxon>
        <taxon>ecological metagenomes</taxon>
    </lineage>
</organism>